<dbReference type="CDD" id="cd23578">
    <property type="entry name" value="TFP_LU_ECD_PATE2"/>
    <property type="match status" value="1"/>
</dbReference>
<dbReference type="Proteomes" id="UP000001074">
    <property type="component" value="Unassembled WGS sequence"/>
</dbReference>
<feature type="chain" id="PRO_5003418463" description="UPAR/Ly6 domain-containing protein" evidence="1">
    <location>
        <begin position="21"/>
        <end position="116"/>
    </location>
</feature>
<feature type="domain" description="UPAR/Ly6" evidence="2">
    <location>
        <begin position="26"/>
        <end position="105"/>
    </location>
</feature>
<reference evidence="3" key="3">
    <citation type="submission" date="2025-09" db="UniProtKB">
        <authorList>
            <consortium name="Ensembl"/>
        </authorList>
    </citation>
    <scope>IDENTIFICATION</scope>
</reference>
<dbReference type="eggNOG" id="ENOG502SY5U">
    <property type="taxonomic scope" value="Eukaryota"/>
</dbReference>
<keyword evidence="4" id="KW-1185">Reference proteome</keyword>
<accession>G1PWY8</accession>
<proteinExistence type="predicted"/>
<dbReference type="AlphaFoldDB" id="G1PWY8"/>
<keyword evidence="1" id="KW-0732">Signal</keyword>
<dbReference type="HOGENOM" id="CLU_171487_0_0_1"/>
<sequence length="116" mass="13478">MDKLVLLLLLLLGVFPFMFFQDPATLCMVCHNFKQGHCLRGKGNCTMKQGPGCRTRDFFVFNEKDGWKHNYTELDCSEYCSPMSFHYGGMKISIFCCKGQEFCNRYQGKLIKYNLT</sequence>
<reference evidence="3 4" key="1">
    <citation type="journal article" date="2011" name="Nature">
        <title>A high-resolution map of human evolutionary constraint using 29 mammals.</title>
        <authorList>
            <person name="Lindblad-Toh K."/>
            <person name="Garber M."/>
            <person name="Zuk O."/>
            <person name="Lin M.F."/>
            <person name="Parker B.J."/>
            <person name="Washietl S."/>
            <person name="Kheradpour P."/>
            <person name="Ernst J."/>
            <person name="Jordan G."/>
            <person name="Mauceli E."/>
            <person name="Ward L.D."/>
            <person name="Lowe C.B."/>
            <person name="Holloway A.K."/>
            <person name="Clamp M."/>
            <person name="Gnerre S."/>
            <person name="Alfoldi J."/>
            <person name="Beal K."/>
            <person name="Chang J."/>
            <person name="Clawson H."/>
            <person name="Cuff J."/>
            <person name="Di Palma F."/>
            <person name="Fitzgerald S."/>
            <person name="Flicek P."/>
            <person name="Guttman M."/>
            <person name="Hubisz M.J."/>
            <person name="Jaffe D.B."/>
            <person name="Jungreis I."/>
            <person name="Kent W.J."/>
            <person name="Kostka D."/>
            <person name="Lara M."/>
            <person name="Martins A.L."/>
            <person name="Massingham T."/>
            <person name="Moltke I."/>
            <person name="Raney B.J."/>
            <person name="Rasmussen M.D."/>
            <person name="Robinson J."/>
            <person name="Stark A."/>
            <person name="Vilella A.J."/>
            <person name="Wen J."/>
            <person name="Xie X."/>
            <person name="Zody M.C."/>
            <person name="Baldwin J."/>
            <person name="Bloom T."/>
            <person name="Chin C.W."/>
            <person name="Heiman D."/>
            <person name="Nicol R."/>
            <person name="Nusbaum C."/>
            <person name="Young S."/>
            <person name="Wilkinson J."/>
            <person name="Worley K.C."/>
            <person name="Kovar C.L."/>
            <person name="Muzny D.M."/>
            <person name="Gibbs R.A."/>
            <person name="Cree A."/>
            <person name="Dihn H.H."/>
            <person name="Fowler G."/>
            <person name="Jhangiani S."/>
            <person name="Joshi V."/>
            <person name="Lee S."/>
            <person name="Lewis L.R."/>
            <person name="Nazareth L.V."/>
            <person name="Okwuonu G."/>
            <person name="Santibanez J."/>
            <person name="Warren W.C."/>
            <person name="Mardis E.R."/>
            <person name="Weinstock G.M."/>
            <person name="Wilson R.K."/>
            <person name="Delehaunty K."/>
            <person name="Dooling D."/>
            <person name="Fronik C."/>
            <person name="Fulton L."/>
            <person name="Fulton B."/>
            <person name="Graves T."/>
            <person name="Minx P."/>
            <person name="Sodergren E."/>
            <person name="Birney E."/>
            <person name="Margulies E.H."/>
            <person name="Herrero J."/>
            <person name="Green E.D."/>
            <person name="Haussler D."/>
            <person name="Siepel A."/>
            <person name="Goldman N."/>
            <person name="Pollard K.S."/>
            <person name="Pedersen J.S."/>
            <person name="Lander E.S."/>
            <person name="Kellis M."/>
        </authorList>
    </citation>
    <scope>NUCLEOTIDE SEQUENCE [LARGE SCALE GENOMIC DNA]</scope>
</reference>
<dbReference type="GeneTree" id="ENSGT00510000050146"/>
<dbReference type="InterPro" id="IPR059168">
    <property type="entry name" value="PATE2-like_ECD_3FTx"/>
</dbReference>
<evidence type="ECO:0000256" key="1">
    <source>
        <dbReference type="SAM" id="SignalP"/>
    </source>
</evidence>
<dbReference type="InParanoid" id="G1PWY8"/>
<reference evidence="3" key="2">
    <citation type="submission" date="2025-08" db="UniProtKB">
        <authorList>
            <consortium name="Ensembl"/>
        </authorList>
    </citation>
    <scope>IDENTIFICATION</scope>
</reference>
<dbReference type="Ensembl" id="ENSMLUT00000017482.2">
    <property type="protein sequence ID" value="ENSMLUP00000015935.2"/>
    <property type="gene ID" value="ENSMLUG00000017478.2"/>
</dbReference>
<evidence type="ECO:0000313" key="3">
    <source>
        <dbReference type="Ensembl" id="ENSMLUP00000015935.2"/>
    </source>
</evidence>
<dbReference type="OMA" id="TLCMVCN"/>
<feature type="signal peptide" evidence="1">
    <location>
        <begin position="1"/>
        <end position="20"/>
    </location>
</feature>
<dbReference type="InterPro" id="IPR016054">
    <property type="entry name" value="LY6_UPA_recep-like"/>
</dbReference>
<organism evidence="3 4">
    <name type="scientific">Myotis lucifugus</name>
    <name type="common">Little brown bat</name>
    <dbReference type="NCBI Taxonomy" id="59463"/>
    <lineage>
        <taxon>Eukaryota</taxon>
        <taxon>Metazoa</taxon>
        <taxon>Chordata</taxon>
        <taxon>Craniata</taxon>
        <taxon>Vertebrata</taxon>
        <taxon>Euteleostomi</taxon>
        <taxon>Mammalia</taxon>
        <taxon>Eutheria</taxon>
        <taxon>Laurasiatheria</taxon>
        <taxon>Chiroptera</taxon>
        <taxon>Yangochiroptera</taxon>
        <taxon>Vespertilionidae</taxon>
        <taxon>Myotis</taxon>
    </lineage>
</organism>
<name>G1PWY8_MYOLU</name>
<evidence type="ECO:0000259" key="2">
    <source>
        <dbReference type="Pfam" id="PF00021"/>
    </source>
</evidence>
<dbReference type="EMBL" id="AAPE02043717">
    <property type="status" value="NOT_ANNOTATED_CDS"/>
    <property type="molecule type" value="Genomic_DNA"/>
</dbReference>
<evidence type="ECO:0000313" key="4">
    <source>
        <dbReference type="Proteomes" id="UP000001074"/>
    </source>
</evidence>
<protein>
    <recommendedName>
        <fullName evidence="2">UPAR/Ly6 domain-containing protein</fullName>
    </recommendedName>
</protein>
<dbReference type="Pfam" id="PF00021">
    <property type="entry name" value="UPAR_LY6"/>
    <property type="match status" value="1"/>
</dbReference>